<dbReference type="EC" id="3.6.3.3" evidence="17"/>
<dbReference type="InterPro" id="IPR036412">
    <property type="entry name" value="HAD-like_sf"/>
</dbReference>
<keyword evidence="8 15" id="KW-0547">Nucleotide-binding</keyword>
<dbReference type="EMBL" id="SUNH01000023">
    <property type="protein sequence ID" value="TJZ82248.1"/>
    <property type="molecule type" value="Genomic_DNA"/>
</dbReference>
<feature type="transmembrane region" description="Helical" evidence="15">
    <location>
        <begin position="687"/>
        <end position="703"/>
    </location>
</feature>
<evidence type="ECO:0000256" key="7">
    <source>
        <dbReference type="ARBA" id="ARBA00022723"/>
    </source>
</evidence>
<evidence type="ECO:0000256" key="9">
    <source>
        <dbReference type="ARBA" id="ARBA00022840"/>
    </source>
</evidence>
<dbReference type="FunFam" id="2.70.150.10:FF:000002">
    <property type="entry name" value="Copper-transporting ATPase 1, putative"/>
    <property type="match status" value="1"/>
</dbReference>
<dbReference type="InterPro" id="IPR023299">
    <property type="entry name" value="ATPase_P-typ_cyto_dom_N"/>
</dbReference>
<feature type="transmembrane region" description="Helical" evidence="15">
    <location>
        <begin position="391"/>
        <end position="416"/>
    </location>
</feature>
<feature type="transmembrane region" description="Helical" evidence="15">
    <location>
        <begin position="187"/>
        <end position="205"/>
    </location>
</feature>
<dbReference type="SUPFAM" id="SSF56784">
    <property type="entry name" value="HAD-like"/>
    <property type="match status" value="1"/>
</dbReference>
<keyword evidence="4 15" id="KW-1003">Cell membrane</keyword>
<keyword evidence="9 15" id="KW-0067">ATP-binding</keyword>
<keyword evidence="17" id="KW-0378">Hydrolase</keyword>
<dbReference type="RefSeq" id="WP_136857638.1">
    <property type="nucleotide sequence ID" value="NZ_SUNH01000023.1"/>
</dbReference>
<sequence length="734" mass="76282">MSDASYAPRLGVCPACDAAPLAQRLADRAEALAPNRLILSLPDAHCALCITQIEGALMAHPGVRAARVNLTLRRVTVNAPGLTAADLVPVLARAGHQAHELDPDALAQSAGDRAGRDLLMRIGVSGFAMMNIMILSVAVWSGAEAATRDLFHWISGAIALPTVVFAGQPFFASAWRSLKAGRLGMDVPISLALILASAISVFETAQSGHHAYFDAAVMLCFFLLVGRYLDHRTRAIARSAAAELTALEVPRATLISGVVERTVPVADLRPGDLIRVRPGGRIPADGTVLEGQSEIDRALLTGETLPVAAAPGMTLSAGEVNLTGPLVLRVTAAGQDSSLARLTALVEAAENARGRYTSLAERAARGYSPAVHVLAFGSFLGWLWATGDVRLAVNIAAAVLIITCPCALGLAVPAVATSASGRLFRRGLLIKDGTALERLAEVDTVVFDKTGTLTMGQPRLLDPDSIPADLRPLAHALAQGSAHPLSRALAQALEGTPPAVLEALTEHPGRGVSARWQGRDLRLGRAEWLGVADDQDAATLSSWLSVDGQPPLRLDFTDSLRPGAADCVARLLADGRRVILLSGDRAAPVAALAASLGITEWHAGIDPVGKADAVAAQADAGAKVLMVGDGLNDTAALARAHVSLSPASALDAARVASDMVLTGHDLAPVAEALVIARLATRRIRENFAISFGYNVVAVPFAILGMATPLLAALAMSVSSITVTLNALRLSGKAR</sequence>
<reference evidence="17 18" key="1">
    <citation type="submission" date="2019-04" db="EMBL/GenBank/DDBJ databases">
        <authorList>
            <person name="Li J."/>
        </authorList>
    </citation>
    <scope>NUCLEOTIDE SEQUENCE [LARGE SCALE GENOMIC DNA]</scope>
    <source>
        <strain evidence="17 18">CCTCC AB2016182</strain>
    </source>
</reference>
<organism evidence="17 18">
    <name type="scientific">Paracoccus hibiscisoli</name>
    <dbReference type="NCBI Taxonomy" id="2023261"/>
    <lineage>
        <taxon>Bacteria</taxon>
        <taxon>Pseudomonadati</taxon>
        <taxon>Pseudomonadota</taxon>
        <taxon>Alphaproteobacteria</taxon>
        <taxon>Rhodobacterales</taxon>
        <taxon>Paracoccaceae</taxon>
        <taxon>Paracoccus</taxon>
    </lineage>
</organism>
<evidence type="ECO:0000259" key="16">
    <source>
        <dbReference type="PROSITE" id="PS50846"/>
    </source>
</evidence>
<dbReference type="PROSITE" id="PS50846">
    <property type="entry name" value="HMA_2"/>
    <property type="match status" value="1"/>
</dbReference>
<evidence type="ECO:0000256" key="15">
    <source>
        <dbReference type="RuleBase" id="RU362081"/>
    </source>
</evidence>
<evidence type="ECO:0000256" key="4">
    <source>
        <dbReference type="ARBA" id="ARBA00022475"/>
    </source>
</evidence>
<dbReference type="InterPro" id="IPR036163">
    <property type="entry name" value="HMA_dom_sf"/>
</dbReference>
<dbReference type="PRINTS" id="PR00119">
    <property type="entry name" value="CATATPASE"/>
</dbReference>
<dbReference type="Gene3D" id="3.30.70.100">
    <property type="match status" value="1"/>
</dbReference>
<dbReference type="InterPro" id="IPR006121">
    <property type="entry name" value="HMA_dom"/>
</dbReference>
<dbReference type="PANTHER" id="PTHR43520:SF5">
    <property type="entry name" value="CATION-TRANSPORTING P-TYPE ATPASE-RELATED"/>
    <property type="match status" value="1"/>
</dbReference>
<evidence type="ECO:0000256" key="10">
    <source>
        <dbReference type="ARBA" id="ARBA00022842"/>
    </source>
</evidence>
<dbReference type="GO" id="GO:0005886">
    <property type="term" value="C:plasma membrane"/>
    <property type="evidence" value="ECO:0007669"/>
    <property type="project" value="UniProtKB-SubCell"/>
</dbReference>
<evidence type="ECO:0000256" key="2">
    <source>
        <dbReference type="ARBA" id="ARBA00006024"/>
    </source>
</evidence>
<dbReference type="InterPro" id="IPR027256">
    <property type="entry name" value="P-typ_ATPase_IB"/>
</dbReference>
<dbReference type="SUPFAM" id="SSF55008">
    <property type="entry name" value="HMA, heavy metal-associated domain"/>
    <property type="match status" value="1"/>
</dbReference>
<dbReference type="Gene3D" id="3.40.50.1000">
    <property type="entry name" value="HAD superfamily/HAD-like"/>
    <property type="match status" value="1"/>
</dbReference>
<dbReference type="OrthoDB" id="9807843at2"/>
<dbReference type="InterPro" id="IPR008250">
    <property type="entry name" value="ATPase_P-typ_transduc_dom_A_sf"/>
</dbReference>
<keyword evidence="12 15" id="KW-1133">Transmembrane helix</keyword>
<dbReference type="Gene3D" id="2.70.150.10">
    <property type="entry name" value="Calcium-transporting ATPase, cytoplasmic transduction domain A"/>
    <property type="match status" value="1"/>
</dbReference>
<dbReference type="NCBIfam" id="TIGR01494">
    <property type="entry name" value="ATPase_P-type"/>
    <property type="match status" value="2"/>
</dbReference>
<feature type="transmembrane region" description="Helical" evidence="15">
    <location>
        <begin position="153"/>
        <end position="175"/>
    </location>
</feature>
<evidence type="ECO:0000256" key="11">
    <source>
        <dbReference type="ARBA" id="ARBA00022967"/>
    </source>
</evidence>
<evidence type="ECO:0000313" key="17">
    <source>
        <dbReference type="EMBL" id="TJZ82248.1"/>
    </source>
</evidence>
<dbReference type="Proteomes" id="UP000306223">
    <property type="component" value="Unassembled WGS sequence"/>
</dbReference>
<keyword evidence="10" id="KW-0460">Magnesium</keyword>
<feature type="transmembrane region" description="Helical" evidence="15">
    <location>
        <begin position="118"/>
        <end position="141"/>
    </location>
</feature>
<dbReference type="NCBIfam" id="TIGR01525">
    <property type="entry name" value="ATPase-IB_hvy"/>
    <property type="match status" value="1"/>
</dbReference>
<feature type="domain" description="HMA" evidence="16">
    <location>
        <begin position="35"/>
        <end position="99"/>
    </location>
</feature>
<accession>A0A4V5MT11</accession>
<dbReference type="Pfam" id="PF00403">
    <property type="entry name" value="HMA"/>
    <property type="match status" value="1"/>
</dbReference>
<keyword evidence="13" id="KW-0406">Ion transport</keyword>
<keyword evidence="6 15" id="KW-0812">Transmembrane</keyword>
<keyword evidence="3" id="KW-0813">Transport</keyword>
<dbReference type="Pfam" id="PF00122">
    <property type="entry name" value="E1-E2_ATPase"/>
    <property type="match status" value="1"/>
</dbReference>
<dbReference type="GO" id="GO:0055070">
    <property type="term" value="P:copper ion homeostasis"/>
    <property type="evidence" value="ECO:0007669"/>
    <property type="project" value="TreeGrafter"/>
</dbReference>
<evidence type="ECO:0000313" key="18">
    <source>
        <dbReference type="Proteomes" id="UP000306223"/>
    </source>
</evidence>
<evidence type="ECO:0000256" key="1">
    <source>
        <dbReference type="ARBA" id="ARBA00004651"/>
    </source>
</evidence>
<dbReference type="PANTHER" id="PTHR43520">
    <property type="entry name" value="ATP7, ISOFORM B"/>
    <property type="match status" value="1"/>
</dbReference>
<dbReference type="GO" id="GO:0005507">
    <property type="term" value="F:copper ion binding"/>
    <property type="evidence" value="ECO:0007669"/>
    <property type="project" value="TreeGrafter"/>
</dbReference>
<dbReference type="InterPro" id="IPR001757">
    <property type="entry name" value="P_typ_ATPase"/>
</dbReference>
<dbReference type="AlphaFoldDB" id="A0A4V5MT11"/>
<evidence type="ECO:0000256" key="12">
    <source>
        <dbReference type="ARBA" id="ARBA00022989"/>
    </source>
</evidence>
<dbReference type="GO" id="GO:0016887">
    <property type="term" value="F:ATP hydrolysis activity"/>
    <property type="evidence" value="ECO:0007669"/>
    <property type="project" value="InterPro"/>
</dbReference>
<protein>
    <submittedName>
        <fullName evidence="17">Cadmium-translocating P-type ATPase</fullName>
        <ecNumber evidence="17">3.6.3.3</ecNumber>
    </submittedName>
</protein>
<keyword evidence="7 15" id="KW-0479">Metal-binding</keyword>
<dbReference type="GO" id="GO:0043682">
    <property type="term" value="F:P-type divalent copper transporter activity"/>
    <property type="evidence" value="ECO:0007669"/>
    <property type="project" value="TreeGrafter"/>
</dbReference>
<dbReference type="PROSITE" id="PS00154">
    <property type="entry name" value="ATPASE_E1_E2"/>
    <property type="match status" value="1"/>
</dbReference>
<dbReference type="InterPro" id="IPR023298">
    <property type="entry name" value="ATPase_P-typ_TM_dom_sf"/>
</dbReference>
<evidence type="ECO:0000256" key="3">
    <source>
        <dbReference type="ARBA" id="ARBA00022448"/>
    </source>
</evidence>
<dbReference type="Pfam" id="PF00702">
    <property type="entry name" value="Hydrolase"/>
    <property type="match status" value="1"/>
</dbReference>
<keyword evidence="11" id="KW-1278">Translocase</keyword>
<evidence type="ECO:0000256" key="14">
    <source>
        <dbReference type="ARBA" id="ARBA00023136"/>
    </source>
</evidence>
<keyword evidence="5" id="KW-0597">Phosphoprotein</keyword>
<dbReference type="InterPro" id="IPR018303">
    <property type="entry name" value="ATPase_P-typ_P_site"/>
</dbReference>
<evidence type="ECO:0000256" key="5">
    <source>
        <dbReference type="ARBA" id="ARBA00022553"/>
    </source>
</evidence>
<feature type="transmembrane region" description="Helical" evidence="15">
    <location>
        <begin position="211"/>
        <end position="229"/>
    </location>
</feature>
<evidence type="ECO:0000256" key="8">
    <source>
        <dbReference type="ARBA" id="ARBA00022741"/>
    </source>
</evidence>
<evidence type="ECO:0000256" key="13">
    <source>
        <dbReference type="ARBA" id="ARBA00023065"/>
    </source>
</evidence>
<dbReference type="NCBIfam" id="TIGR01511">
    <property type="entry name" value="ATPase-IB1_Cu"/>
    <property type="match status" value="1"/>
</dbReference>
<keyword evidence="18" id="KW-1185">Reference proteome</keyword>
<gene>
    <name evidence="17" type="primary">cadA</name>
    <name evidence="17" type="ORF">FA740_15155</name>
</gene>
<evidence type="ECO:0000256" key="6">
    <source>
        <dbReference type="ARBA" id="ARBA00022692"/>
    </source>
</evidence>
<dbReference type="SUPFAM" id="SSF81653">
    <property type="entry name" value="Calcium ATPase, transduction domain A"/>
    <property type="match status" value="1"/>
</dbReference>
<dbReference type="Gene3D" id="3.40.1110.10">
    <property type="entry name" value="Calcium-transporting ATPase, cytoplasmic domain N"/>
    <property type="match status" value="1"/>
</dbReference>
<proteinExistence type="inferred from homology"/>
<feature type="transmembrane region" description="Helical" evidence="15">
    <location>
        <begin position="366"/>
        <end position="385"/>
    </location>
</feature>
<name>A0A4V5MT11_9RHOB</name>
<dbReference type="CDD" id="cd00371">
    <property type="entry name" value="HMA"/>
    <property type="match status" value="1"/>
</dbReference>
<dbReference type="GO" id="GO:0005524">
    <property type="term" value="F:ATP binding"/>
    <property type="evidence" value="ECO:0007669"/>
    <property type="project" value="UniProtKB-UniRule"/>
</dbReference>
<dbReference type="NCBIfam" id="TIGR01512">
    <property type="entry name" value="ATPase-IB2_Cd"/>
    <property type="match status" value="1"/>
</dbReference>
<keyword evidence="14 15" id="KW-0472">Membrane</keyword>
<comment type="subcellular location">
    <subcellularLocation>
        <location evidence="1">Cell membrane</location>
        <topology evidence="1">Multi-pass membrane protein</topology>
    </subcellularLocation>
</comment>
<dbReference type="SUPFAM" id="SSF81665">
    <property type="entry name" value="Calcium ATPase, transmembrane domain M"/>
    <property type="match status" value="1"/>
</dbReference>
<comment type="similarity">
    <text evidence="2 15">Belongs to the cation transport ATPase (P-type) (TC 3.A.3) family. Type IB subfamily.</text>
</comment>
<dbReference type="InterPro" id="IPR023214">
    <property type="entry name" value="HAD_sf"/>
</dbReference>
<comment type="caution">
    <text evidence="17">The sequence shown here is derived from an EMBL/GenBank/DDBJ whole genome shotgun (WGS) entry which is preliminary data.</text>
</comment>
<dbReference type="InterPro" id="IPR059000">
    <property type="entry name" value="ATPase_P-type_domA"/>
</dbReference>